<sequence length="476" mass="53139">MSSLVEEDLKIALDEKISLGEELLAKVAHLDQIEGISKLYKKVKQEIIFLKKVISKNPKKEHLMCTNLHHFSALIKYMETNYEDLERSFGSSNQPCKITVDVVTHKRNQWVKVIARNPRALTQLSAGAGKYGQRSIVDQAEQFVSCSKEHPVLYNPPKVVFFFSNGIEQNLARHLEARGVIVEGTRITDSAWQGSYSDEDDDSDEENLIETNSTGFTGSLTDNHNGSINKLNLDQPLLMQQAEWERKRPVKPVLDELFEGKKLYCCISAERDFLKIVHTMAGPSERERATALMARVTVVPDQIPPRVAALALSAKVKSRSQTVFGTGDALKAITVSANEGFVRGAHNQGIEFVVFLHESRALTEAKEQLASEVDTIAGRKSVLSCPVTEIIITLLLGSKCISKPANLPVLLVSCVYHTSLLGTKTRKFFSDFDFRLTNCKALHTCCDNLQAKWRDRILREQGLPEAMVRQSKGSPT</sequence>
<dbReference type="EMBL" id="CADEPI010000001">
    <property type="protein sequence ID" value="CAB3359261.1"/>
    <property type="molecule type" value="Genomic_DNA"/>
</dbReference>
<feature type="domain" description="DUF1308" evidence="2">
    <location>
        <begin position="231"/>
        <end position="370"/>
    </location>
</feature>
<dbReference type="PANTHER" id="PTHR13379">
    <property type="entry name" value="UNCHARACTERIZED DUF1308"/>
    <property type="match status" value="1"/>
</dbReference>
<evidence type="ECO:0000259" key="2">
    <source>
        <dbReference type="Pfam" id="PF07000"/>
    </source>
</evidence>
<comment type="similarity">
    <text evidence="1">Belongs to the UPF0415 family.</text>
</comment>
<dbReference type="AlphaFoldDB" id="A0A8S1BUV7"/>
<keyword evidence="5" id="KW-1185">Reference proteome</keyword>
<evidence type="ECO:0000313" key="5">
    <source>
        <dbReference type="Proteomes" id="UP000494165"/>
    </source>
</evidence>
<proteinExistence type="inferred from homology"/>
<evidence type="ECO:0000259" key="3">
    <source>
        <dbReference type="Pfam" id="PF18474"/>
    </source>
</evidence>
<dbReference type="InterPro" id="IPR010733">
    <property type="entry name" value="DUF1308"/>
</dbReference>
<dbReference type="Pfam" id="PF18474">
    <property type="entry name" value="DUF5614"/>
    <property type="match status" value="1"/>
</dbReference>
<evidence type="ECO:0008006" key="6">
    <source>
        <dbReference type="Google" id="ProtNLM"/>
    </source>
</evidence>
<dbReference type="InterPro" id="IPR041076">
    <property type="entry name" value="DUF5614"/>
</dbReference>
<dbReference type="Pfam" id="PF07000">
    <property type="entry name" value="DUF1308"/>
    <property type="match status" value="1"/>
</dbReference>
<feature type="domain" description="DUF5614" evidence="3">
    <location>
        <begin position="12"/>
        <end position="207"/>
    </location>
</feature>
<dbReference type="PANTHER" id="PTHR13379:SF0">
    <property type="entry name" value="UPF0415 PROTEIN C7ORF25"/>
    <property type="match status" value="1"/>
</dbReference>
<dbReference type="Proteomes" id="UP000494165">
    <property type="component" value="Unassembled WGS sequence"/>
</dbReference>
<reference evidence="4 5" key="1">
    <citation type="submission" date="2020-04" db="EMBL/GenBank/DDBJ databases">
        <authorList>
            <person name="Alioto T."/>
            <person name="Alioto T."/>
            <person name="Gomez Garrido J."/>
        </authorList>
    </citation>
    <scope>NUCLEOTIDE SEQUENCE [LARGE SCALE GENOMIC DNA]</scope>
</reference>
<name>A0A8S1BUV7_9INSE</name>
<protein>
    <recommendedName>
        <fullName evidence="6">DUF1308 domain-containing protein</fullName>
    </recommendedName>
</protein>
<evidence type="ECO:0000313" key="4">
    <source>
        <dbReference type="EMBL" id="CAB3359261.1"/>
    </source>
</evidence>
<gene>
    <name evidence="4" type="ORF">CLODIP_2_CD05162</name>
</gene>
<organism evidence="4 5">
    <name type="scientific">Cloeon dipterum</name>
    <dbReference type="NCBI Taxonomy" id="197152"/>
    <lineage>
        <taxon>Eukaryota</taxon>
        <taxon>Metazoa</taxon>
        <taxon>Ecdysozoa</taxon>
        <taxon>Arthropoda</taxon>
        <taxon>Hexapoda</taxon>
        <taxon>Insecta</taxon>
        <taxon>Pterygota</taxon>
        <taxon>Palaeoptera</taxon>
        <taxon>Ephemeroptera</taxon>
        <taxon>Pisciforma</taxon>
        <taxon>Baetidae</taxon>
        <taxon>Cloeon</taxon>
    </lineage>
</organism>
<dbReference type="OrthoDB" id="441890at2759"/>
<comment type="caution">
    <text evidence="4">The sequence shown here is derived from an EMBL/GenBank/DDBJ whole genome shotgun (WGS) entry which is preliminary data.</text>
</comment>
<evidence type="ECO:0000256" key="1">
    <source>
        <dbReference type="ARBA" id="ARBA00006588"/>
    </source>
</evidence>
<accession>A0A8S1BUV7</accession>